<evidence type="ECO:0000313" key="2">
    <source>
        <dbReference type="EMBL" id="SFN48633.1"/>
    </source>
</evidence>
<dbReference type="AlphaFoldDB" id="A0A1I4ZF21"/>
<dbReference type="STRING" id="287099.SAMN05660413_01277"/>
<keyword evidence="1" id="KW-0812">Transmembrane</keyword>
<proteinExistence type="predicted"/>
<feature type="transmembrane region" description="Helical" evidence="1">
    <location>
        <begin position="7"/>
        <end position="29"/>
    </location>
</feature>
<dbReference type="Proteomes" id="UP000199153">
    <property type="component" value="Unassembled WGS sequence"/>
</dbReference>
<keyword evidence="3" id="KW-1185">Reference proteome</keyword>
<protein>
    <submittedName>
        <fullName evidence="2">Uncharacterized protein</fullName>
    </submittedName>
</protein>
<keyword evidence="1" id="KW-0472">Membrane</keyword>
<evidence type="ECO:0000256" key="1">
    <source>
        <dbReference type="SAM" id="Phobius"/>
    </source>
</evidence>
<accession>A0A1I4ZF21</accession>
<gene>
    <name evidence="2" type="ORF">SAMN05660413_01277</name>
</gene>
<evidence type="ECO:0000313" key="3">
    <source>
        <dbReference type="Proteomes" id="UP000199153"/>
    </source>
</evidence>
<name>A0A1I4ZF21_9FLAO</name>
<sequence length="98" mass="11750">MILKIRVFFIFYRKFLFPSLILNAFLVFMKNPAEVTLLLKFFLFTGLFAWFRFTPEDDKLIFFRNFGISPRFLLAGCLIAEFILTAVSYKFFRLLYGF</sequence>
<keyword evidence="1" id="KW-1133">Transmembrane helix</keyword>
<feature type="transmembrane region" description="Helical" evidence="1">
    <location>
        <begin position="72"/>
        <end position="92"/>
    </location>
</feature>
<dbReference type="EMBL" id="FOVL01000006">
    <property type="protein sequence ID" value="SFN48633.1"/>
    <property type="molecule type" value="Genomic_DNA"/>
</dbReference>
<reference evidence="2 3" key="1">
    <citation type="submission" date="2016-10" db="EMBL/GenBank/DDBJ databases">
        <authorList>
            <person name="de Groot N.N."/>
        </authorList>
    </citation>
    <scope>NUCLEOTIDE SEQUENCE [LARGE SCALE GENOMIC DNA]</scope>
    <source>
        <strain evidence="2 3">DSM 17794</strain>
    </source>
</reference>
<feature type="transmembrane region" description="Helical" evidence="1">
    <location>
        <begin position="35"/>
        <end position="51"/>
    </location>
</feature>
<organism evidence="2 3">
    <name type="scientific">Salegentibacter flavus</name>
    <dbReference type="NCBI Taxonomy" id="287099"/>
    <lineage>
        <taxon>Bacteria</taxon>
        <taxon>Pseudomonadati</taxon>
        <taxon>Bacteroidota</taxon>
        <taxon>Flavobacteriia</taxon>
        <taxon>Flavobacteriales</taxon>
        <taxon>Flavobacteriaceae</taxon>
        <taxon>Salegentibacter</taxon>
    </lineage>
</organism>